<protein>
    <submittedName>
        <fullName evidence="1">Uncharacterized protein</fullName>
    </submittedName>
</protein>
<evidence type="ECO:0000313" key="1">
    <source>
        <dbReference type="EMBL" id="CDH31149.1"/>
    </source>
</evidence>
<dbReference type="AlphaFoldDB" id="A0A077QCL5"/>
<proteinExistence type="predicted"/>
<comment type="caution">
    <text evidence="1">The sequence shown here is derived from an EMBL/GenBank/DDBJ whole genome shotgun (WGS) entry which is preliminary data.</text>
</comment>
<dbReference type="Proteomes" id="UP000028480">
    <property type="component" value="Unassembled WGS sequence"/>
</dbReference>
<dbReference type="Gene3D" id="1.10.132.80">
    <property type="match status" value="1"/>
</dbReference>
<dbReference type="HOGENOM" id="CLU_3319401_0_0_6"/>
<organism evidence="1">
    <name type="scientific">Xenorhabdus bovienii str. Intermedium</name>
    <dbReference type="NCBI Taxonomy" id="1379677"/>
    <lineage>
        <taxon>Bacteria</taxon>
        <taxon>Pseudomonadati</taxon>
        <taxon>Pseudomonadota</taxon>
        <taxon>Gammaproteobacteria</taxon>
        <taxon>Enterobacterales</taxon>
        <taxon>Morganellaceae</taxon>
        <taxon>Xenorhabdus</taxon>
    </lineage>
</organism>
<sequence>MKTYLSGLCIFLDISRSTWNEYVKREDFSYITNPKPRMA</sequence>
<name>A0A077QCL5_XENBV</name>
<gene>
    <name evidence="1" type="ORF">XBI1_1300001</name>
</gene>
<reference evidence="1" key="1">
    <citation type="submission" date="2013-07" db="EMBL/GenBank/DDBJ databases">
        <title>Sub-species coevolution in mutualistic symbiosis.</title>
        <authorList>
            <person name="Murfin K."/>
            <person name="Klassen J."/>
            <person name="Lee M."/>
            <person name="Forst S."/>
            <person name="Stock P."/>
            <person name="Goodrich-Blair H."/>
        </authorList>
    </citation>
    <scope>NUCLEOTIDE SEQUENCE [LARGE SCALE GENOMIC DNA]</scope>
    <source>
        <strain evidence="1">Intermedium</strain>
    </source>
</reference>
<accession>A0A077QCL5</accession>
<dbReference type="EMBL" id="CBTB010000036">
    <property type="protein sequence ID" value="CDH31149.1"/>
    <property type="molecule type" value="Genomic_DNA"/>
</dbReference>